<dbReference type="EMBL" id="SGJP01000035">
    <property type="protein sequence ID" value="NFA61590.1"/>
    <property type="molecule type" value="Genomic_DNA"/>
</dbReference>
<protein>
    <recommendedName>
        <fullName evidence="4">WD40 repeat domain-containing protein</fullName>
    </recommendedName>
</protein>
<dbReference type="Gene3D" id="2.130.10.10">
    <property type="entry name" value="YVTN repeat-like/Quinoprotein amine dehydrogenase"/>
    <property type="match status" value="1"/>
</dbReference>
<dbReference type="InterPro" id="IPR036322">
    <property type="entry name" value="WD40_repeat_dom_sf"/>
</dbReference>
<evidence type="ECO:0000313" key="3">
    <source>
        <dbReference type="Proteomes" id="UP000473089"/>
    </source>
</evidence>
<organism evidence="2 3">
    <name type="scientific">Clostridium botulinum</name>
    <dbReference type="NCBI Taxonomy" id="1491"/>
    <lineage>
        <taxon>Bacteria</taxon>
        <taxon>Bacillati</taxon>
        <taxon>Bacillota</taxon>
        <taxon>Clostridia</taxon>
        <taxon>Eubacteriales</taxon>
        <taxon>Clostridiaceae</taxon>
        <taxon>Clostridium</taxon>
    </lineage>
</organism>
<gene>
    <name evidence="2" type="ORF">EXM42_14715</name>
</gene>
<sequence length="411" mass="47900">MKINLSVNGKEFKKQIEELREKLNECQSNGILDASFKEQLNKLLKMEEELLTNLIPYYRVYANDIKKTLMRINPIKQLGAFSFDSFLQTSLRINKNLFITSSIDRKIQFFYIDIVDGFSYNNQIEVEWSPPIKEIKETISFMNKLNDKEILLLGVRGGCYLISSDSFDKMPNVNGAVKVQRVKIDRDFNGFGRCLSIKDGLFAVENGDEKLNLFEITKENNEYGLVFHKDIYCTIPSWTTLAKINDNYFVVGTKSGKLYFIKYESKQFTITEKIDFLDDEIRQIRCLEDENSNKRSLIVTGNKGYIKIVSFYKDSKNINIELNDLKGNLFDVQSKKGTAVVLSEDGIIYLLEENFEKWYLNEEVTIKDMFFTNVLKLDVSKYLLMDIEGKLNLLYINRIDTPKDLWNLPLY</sequence>
<reference evidence="2 3" key="1">
    <citation type="submission" date="2019-02" db="EMBL/GenBank/DDBJ databases">
        <title>Genome sequencing of Clostridium botulinum clinical isolates.</title>
        <authorList>
            <person name="Brunt J."/>
            <person name="Van Vliet A.H.M."/>
            <person name="Stringer S.C."/>
            <person name="Grant K.A."/>
            <person name="Carter A.C."/>
            <person name="Peck M.W."/>
        </authorList>
    </citation>
    <scope>NUCLEOTIDE SEQUENCE [LARGE SCALE GENOMIC DNA]</scope>
    <source>
        <strain evidence="2 3">R1125/03</strain>
    </source>
</reference>
<dbReference type="SUPFAM" id="SSF50978">
    <property type="entry name" value="WD40 repeat-like"/>
    <property type="match status" value="1"/>
</dbReference>
<evidence type="ECO:0008006" key="4">
    <source>
        <dbReference type="Google" id="ProtNLM"/>
    </source>
</evidence>
<evidence type="ECO:0000256" key="1">
    <source>
        <dbReference type="SAM" id="Coils"/>
    </source>
</evidence>
<proteinExistence type="predicted"/>
<name>A0A6M0T3N5_CLOBO</name>
<dbReference type="Proteomes" id="UP000473089">
    <property type="component" value="Unassembled WGS sequence"/>
</dbReference>
<dbReference type="InterPro" id="IPR015943">
    <property type="entry name" value="WD40/YVTN_repeat-like_dom_sf"/>
</dbReference>
<keyword evidence="1" id="KW-0175">Coiled coil</keyword>
<evidence type="ECO:0000313" key="2">
    <source>
        <dbReference type="EMBL" id="NFA61590.1"/>
    </source>
</evidence>
<feature type="coiled-coil region" evidence="1">
    <location>
        <begin position="2"/>
        <end position="29"/>
    </location>
</feature>
<dbReference type="AlphaFoldDB" id="A0A6M0T3N5"/>
<accession>A0A6M0T3N5</accession>
<comment type="caution">
    <text evidence="2">The sequence shown here is derived from an EMBL/GenBank/DDBJ whole genome shotgun (WGS) entry which is preliminary data.</text>
</comment>